<evidence type="ECO:0000256" key="1">
    <source>
        <dbReference type="ARBA" id="ARBA00009748"/>
    </source>
</evidence>
<comment type="caution">
    <text evidence="7">The sequence shown here is derived from an EMBL/GenBank/DDBJ whole genome shotgun (WGS) entry which is preliminary data.</text>
</comment>
<keyword evidence="3" id="KW-1015">Disulfide bond</keyword>
<dbReference type="InterPro" id="IPR016140">
    <property type="entry name" value="Bifunc_inhib/LTP/seed_store"/>
</dbReference>
<feature type="signal peptide" evidence="5">
    <location>
        <begin position="1"/>
        <end position="45"/>
    </location>
</feature>
<dbReference type="AlphaFoldDB" id="A0A8J5I090"/>
<keyword evidence="8" id="KW-1185">Reference proteome</keyword>
<feature type="domain" description="Bifunctional inhibitor/plant lipid transfer protein/seed storage helical" evidence="6">
    <location>
        <begin position="41"/>
        <end position="119"/>
    </location>
</feature>
<reference evidence="7 8" key="1">
    <citation type="submission" date="2020-08" db="EMBL/GenBank/DDBJ databases">
        <title>Plant Genome Project.</title>
        <authorList>
            <person name="Zhang R.-G."/>
        </authorList>
    </citation>
    <scope>NUCLEOTIDE SEQUENCE [LARGE SCALE GENOMIC DNA]</scope>
    <source>
        <tissue evidence="7">Rhizome</tissue>
    </source>
</reference>
<dbReference type="Proteomes" id="UP000734854">
    <property type="component" value="Unassembled WGS sequence"/>
</dbReference>
<dbReference type="InterPro" id="IPR043325">
    <property type="entry name" value="LTSS"/>
</dbReference>
<organism evidence="7 8">
    <name type="scientific">Zingiber officinale</name>
    <name type="common">Ginger</name>
    <name type="synonym">Amomum zingiber</name>
    <dbReference type="NCBI Taxonomy" id="94328"/>
    <lineage>
        <taxon>Eukaryota</taxon>
        <taxon>Viridiplantae</taxon>
        <taxon>Streptophyta</taxon>
        <taxon>Embryophyta</taxon>
        <taxon>Tracheophyta</taxon>
        <taxon>Spermatophyta</taxon>
        <taxon>Magnoliopsida</taxon>
        <taxon>Liliopsida</taxon>
        <taxon>Zingiberales</taxon>
        <taxon>Zingiberaceae</taxon>
        <taxon>Zingiber</taxon>
    </lineage>
</organism>
<accession>A0A8J5I090</accession>
<dbReference type="Pfam" id="PF14368">
    <property type="entry name" value="LTP_2"/>
    <property type="match status" value="1"/>
</dbReference>
<evidence type="ECO:0000256" key="3">
    <source>
        <dbReference type="ARBA" id="ARBA00023157"/>
    </source>
</evidence>
<comment type="similarity">
    <text evidence="1">Belongs to the plant LTP family.</text>
</comment>
<name>A0A8J5I090_ZINOF</name>
<protein>
    <recommendedName>
        <fullName evidence="6">Bifunctional inhibitor/plant lipid transfer protein/seed storage helical domain-containing protein</fullName>
    </recommendedName>
</protein>
<dbReference type="InterPro" id="IPR036312">
    <property type="entry name" value="Bifun_inhib/LTP/seed_sf"/>
</dbReference>
<dbReference type="SUPFAM" id="SSF47699">
    <property type="entry name" value="Bifunctional inhibitor/lipid-transfer protein/seed storage 2S albumin"/>
    <property type="match status" value="1"/>
</dbReference>
<dbReference type="CDD" id="cd00010">
    <property type="entry name" value="AAI_LTSS"/>
    <property type="match status" value="1"/>
</dbReference>
<evidence type="ECO:0000256" key="2">
    <source>
        <dbReference type="ARBA" id="ARBA00022729"/>
    </source>
</evidence>
<proteinExistence type="inferred from homology"/>
<gene>
    <name evidence="7" type="ORF">ZIOFF_014178</name>
</gene>
<keyword evidence="2 5" id="KW-0732">Signal</keyword>
<sequence length="184" mass="19619">MHATTTMAQCSLNYSVLSQSSRSMEKLMATLLLALVLLPPGEVEAQTSQTCAAELVPCGQYLNLTTGTPSDSCCIPMRNAVENELDCLCAILTDPSVSSAFNLTIERTTHIARACGIANLNGCSSGQSIVIPHTSSPSSNSQEHLLRSLACSIGYSNDCAGGNMIHRKWIGVPVLFVSWWIIAI</sequence>
<evidence type="ECO:0000259" key="6">
    <source>
        <dbReference type="Pfam" id="PF14368"/>
    </source>
</evidence>
<evidence type="ECO:0000256" key="4">
    <source>
        <dbReference type="ARBA" id="ARBA00023180"/>
    </source>
</evidence>
<evidence type="ECO:0000313" key="8">
    <source>
        <dbReference type="Proteomes" id="UP000734854"/>
    </source>
</evidence>
<keyword evidence="4" id="KW-0325">Glycoprotein</keyword>
<evidence type="ECO:0000313" key="7">
    <source>
        <dbReference type="EMBL" id="KAG6524272.1"/>
    </source>
</evidence>
<evidence type="ECO:0000256" key="5">
    <source>
        <dbReference type="SAM" id="SignalP"/>
    </source>
</evidence>
<dbReference type="Gene3D" id="1.10.110.10">
    <property type="entry name" value="Plant lipid-transfer and hydrophobic proteins"/>
    <property type="match status" value="1"/>
</dbReference>
<dbReference type="EMBL" id="JACMSC010000004">
    <property type="protein sequence ID" value="KAG6524272.1"/>
    <property type="molecule type" value="Genomic_DNA"/>
</dbReference>
<feature type="chain" id="PRO_5035194814" description="Bifunctional inhibitor/plant lipid transfer protein/seed storage helical domain-containing protein" evidence="5">
    <location>
        <begin position="46"/>
        <end position="184"/>
    </location>
</feature>
<dbReference type="PANTHER" id="PTHR33044">
    <property type="entry name" value="BIFUNCTIONAL INHIBITOR/LIPID-TRANSFER PROTEIN/SEED STORAGE 2S ALBUMIN SUPERFAMILY PROTEIN-RELATED"/>
    <property type="match status" value="1"/>
</dbReference>